<protein>
    <submittedName>
        <fullName evidence="1">Uncharacterized protein</fullName>
    </submittedName>
</protein>
<comment type="caution">
    <text evidence="1">The sequence shown here is derived from an EMBL/GenBank/DDBJ whole genome shotgun (WGS) entry which is preliminary data.</text>
</comment>
<proteinExistence type="predicted"/>
<dbReference type="EMBL" id="JNGW01000120">
    <property type="protein sequence ID" value="KDR51157.1"/>
    <property type="molecule type" value="Genomic_DNA"/>
</dbReference>
<gene>
    <name evidence="1" type="ORF">HMPREF1991_02787</name>
</gene>
<dbReference type="HOGENOM" id="CLU_216424_0_0_10"/>
<dbReference type="Proteomes" id="UP000027442">
    <property type="component" value="Unassembled WGS sequence"/>
</dbReference>
<name>A0A069QET3_HOYLO</name>
<dbReference type="AlphaFoldDB" id="A0A069QET3"/>
<evidence type="ECO:0000313" key="2">
    <source>
        <dbReference type="Proteomes" id="UP000027442"/>
    </source>
</evidence>
<keyword evidence="2" id="KW-1185">Reference proteome</keyword>
<accession>A0A069QET3</accession>
<sequence>MAFGGWKGELLAMIDCRMNRLDGAKLTSNVTKLRDKGNSLCQLPHNTSWRDSHLFFI</sequence>
<organism evidence="1 2">
    <name type="scientific">Hoylesella loescheii DSM 19665 = JCM 12249 = ATCC 15930</name>
    <dbReference type="NCBI Taxonomy" id="1122985"/>
    <lineage>
        <taxon>Bacteria</taxon>
        <taxon>Pseudomonadati</taxon>
        <taxon>Bacteroidota</taxon>
        <taxon>Bacteroidia</taxon>
        <taxon>Bacteroidales</taxon>
        <taxon>Prevotellaceae</taxon>
        <taxon>Hoylesella</taxon>
    </lineage>
</organism>
<evidence type="ECO:0000313" key="1">
    <source>
        <dbReference type="EMBL" id="KDR51157.1"/>
    </source>
</evidence>
<dbReference type="PATRIC" id="fig|1122985.7.peg.2882"/>
<reference evidence="1 2" key="1">
    <citation type="submission" date="2013-08" db="EMBL/GenBank/DDBJ databases">
        <authorList>
            <person name="Weinstock G."/>
            <person name="Sodergren E."/>
            <person name="Wylie T."/>
            <person name="Fulton L."/>
            <person name="Fulton R."/>
            <person name="Fronick C."/>
            <person name="O'Laughlin M."/>
            <person name="Godfrey J."/>
            <person name="Miner T."/>
            <person name="Herter B."/>
            <person name="Appelbaum E."/>
            <person name="Cordes M."/>
            <person name="Lek S."/>
            <person name="Wollam A."/>
            <person name="Pepin K.H."/>
            <person name="Palsikar V.B."/>
            <person name="Mitreva M."/>
            <person name="Wilson R.K."/>
        </authorList>
    </citation>
    <scope>NUCLEOTIDE SEQUENCE [LARGE SCALE GENOMIC DNA]</scope>
    <source>
        <strain evidence="1 2">ATCC 15930</strain>
    </source>
</reference>